<evidence type="ECO:0000256" key="4">
    <source>
        <dbReference type="ARBA" id="ARBA00022576"/>
    </source>
</evidence>
<keyword evidence="6" id="KW-0819">tRNA processing</keyword>
<name>A0AA36N906_9DINO</name>
<dbReference type="PANTHER" id="PTHR42825:SF2">
    <property type="entry name" value="BRANCHED-CHAIN-AMINO-ACID AMINOTRANSFERASE 3, CHLOROPLASTIC-RELATED"/>
    <property type="match status" value="1"/>
</dbReference>
<keyword evidence="12" id="KW-1185">Reference proteome</keyword>
<dbReference type="NCBIfam" id="NF009897">
    <property type="entry name" value="PRK13357.1"/>
    <property type="match status" value="1"/>
</dbReference>
<evidence type="ECO:0000256" key="1">
    <source>
        <dbReference type="ARBA" id="ARBA00001933"/>
    </source>
</evidence>
<dbReference type="InterPro" id="IPR005786">
    <property type="entry name" value="B_amino_transII"/>
</dbReference>
<dbReference type="InterPro" id="IPR020097">
    <property type="entry name" value="PsdUridine_synth_TruA_a/b_dom"/>
</dbReference>
<comment type="caution">
    <text evidence="11">The sequence shown here is derived from an EMBL/GenBank/DDBJ whole genome shotgun (WGS) entry which is preliminary data.</text>
</comment>
<keyword evidence="8" id="KW-0413">Isomerase</keyword>
<dbReference type="HAMAP" id="MF_00171">
    <property type="entry name" value="TruA"/>
    <property type="match status" value="1"/>
</dbReference>
<dbReference type="GO" id="GO:0008033">
    <property type="term" value="P:tRNA processing"/>
    <property type="evidence" value="ECO:0007669"/>
    <property type="project" value="UniProtKB-KW"/>
</dbReference>
<dbReference type="AlphaFoldDB" id="A0AA36N906"/>
<feature type="compositionally biased region" description="Polar residues" evidence="9">
    <location>
        <begin position="686"/>
        <end position="701"/>
    </location>
</feature>
<dbReference type="InterPro" id="IPR036038">
    <property type="entry name" value="Aminotransferase-like"/>
</dbReference>
<dbReference type="GO" id="GO:0003723">
    <property type="term" value="F:RNA binding"/>
    <property type="evidence" value="ECO:0007669"/>
    <property type="project" value="InterPro"/>
</dbReference>
<evidence type="ECO:0000256" key="5">
    <source>
        <dbReference type="ARBA" id="ARBA00022679"/>
    </source>
</evidence>
<dbReference type="InterPro" id="IPR001544">
    <property type="entry name" value="Aminotrans_IV"/>
</dbReference>
<dbReference type="GO" id="GO:0001522">
    <property type="term" value="P:pseudouridine synthesis"/>
    <property type="evidence" value="ECO:0007669"/>
    <property type="project" value="InterPro"/>
</dbReference>
<dbReference type="InterPro" id="IPR020094">
    <property type="entry name" value="TruA/RsuA/RluB/E/F_N"/>
</dbReference>
<dbReference type="Gene3D" id="3.30.70.580">
    <property type="entry name" value="Pseudouridine synthase I, catalytic domain, N-terminal subdomain"/>
    <property type="match status" value="1"/>
</dbReference>
<dbReference type="Gene3D" id="3.20.10.10">
    <property type="entry name" value="D-amino Acid Aminotransferase, subunit A, domain 2"/>
    <property type="match status" value="1"/>
</dbReference>
<evidence type="ECO:0000259" key="10">
    <source>
        <dbReference type="Pfam" id="PF01416"/>
    </source>
</evidence>
<evidence type="ECO:0000256" key="7">
    <source>
        <dbReference type="ARBA" id="ARBA00022898"/>
    </source>
</evidence>
<dbReference type="GO" id="GO:0004084">
    <property type="term" value="F:branched-chain-amino-acid transaminase activity"/>
    <property type="evidence" value="ECO:0007669"/>
    <property type="project" value="InterPro"/>
</dbReference>
<proteinExistence type="inferred from homology"/>
<dbReference type="InterPro" id="IPR020103">
    <property type="entry name" value="PsdUridine_synth_cat_dom_sf"/>
</dbReference>
<evidence type="ECO:0000256" key="9">
    <source>
        <dbReference type="SAM" id="MobiDB-lite"/>
    </source>
</evidence>
<gene>
    <name evidence="11" type="ORF">EVOR1521_LOCUS18566</name>
</gene>
<dbReference type="NCBIfam" id="TIGR01123">
    <property type="entry name" value="ilvE_II"/>
    <property type="match status" value="1"/>
</dbReference>
<dbReference type="GO" id="GO:0009081">
    <property type="term" value="P:branched-chain amino acid metabolic process"/>
    <property type="evidence" value="ECO:0007669"/>
    <property type="project" value="InterPro"/>
</dbReference>
<comment type="similarity">
    <text evidence="2">Belongs to the class-IV pyridoxal-phosphate-dependent aminotransferase family.</text>
</comment>
<dbReference type="NCBIfam" id="TIGR00071">
    <property type="entry name" value="hisT_truA"/>
    <property type="match status" value="1"/>
</dbReference>
<dbReference type="EMBL" id="CAUJNA010002646">
    <property type="protein sequence ID" value="CAJ1393773.1"/>
    <property type="molecule type" value="Genomic_DNA"/>
</dbReference>
<dbReference type="InterPro" id="IPR043131">
    <property type="entry name" value="BCAT-like_N"/>
</dbReference>
<comment type="cofactor">
    <cofactor evidence="1">
        <name>pyridoxal 5'-phosphate</name>
        <dbReference type="ChEBI" id="CHEBI:597326"/>
    </cofactor>
</comment>
<feature type="region of interest" description="Disordered" evidence="9">
    <location>
        <begin position="654"/>
        <end position="701"/>
    </location>
</feature>
<keyword evidence="5" id="KW-0808">Transferase</keyword>
<dbReference type="Pfam" id="PF01063">
    <property type="entry name" value="Aminotran_4"/>
    <property type="match status" value="1"/>
</dbReference>
<dbReference type="Pfam" id="PF01416">
    <property type="entry name" value="PseudoU_synth_1"/>
    <property type="match status" value="2"/>
</dbReference>
<dbReference type="GO" id="GO:0009982">
    <property type="term" value="F:pseudouridine synthase activity"/>
    <property type="evidence" value="ECO:0007669"/>
    <property type="project" value="InterPro"/>
</dbReference>
<dbReference type="InterPro" id="IPR020095">
    <property type="entry name" value="PsdUridine_synth_TruA_C"/>
</dbReference>
<reference evidence="11" key="1">
    <citation type="submission" date="2023-08" db="EMBL/GenBank/DDBJ databases">
        <authorList>
            <person name="Chen Y."/>
            <person name="Shah S."/>
            <person name="Dougan E. K."/>
            <person name="Thang M."/>
            <person name="Chan C."/>
        </authorList>
    </citation>
    <scope>NUCLEOTIDE SEQUENCE</scope>
</reference>
<dbReference type="Gene3D" id="3.30.70.660">
    <property type="entry name" value="Pseudouridine synthase I, catalytic domain, C-terminal subdomain"/>
    <property type="match status" value="1"/>
</dbReference>
<comment type="similarity">
    <text evidence="3">Belongs to the tRNA pseudouridine synthase TruA family.</text>
</comment>
<dbReference type="Gene3D" id="3.30.470.10">
    <property type="match status" value="1"/>
</dbReference>
<evidence type="ECO:0000256" key="2">
    <source>
        <dbReference type="ARBA" id="ARBA00009320"/>
    </source>
</evidence>
<keyword evidence="4" id="KW-0032">Aminotransferase</keyword>
<keyword evidence="7" id="KW-0663">Pyridoxal phosphate</keyword>
<dbReference type="SUPFAM" id="SSF56752">
    <property type="entry name" value="D-aminoacid aminotransferase-like PLP-dependent enzymes"/>
    <property type="match status" value="1"/>
</dbReference>
<evidence type="ECO:0000256" key="6">
    <source>
        <dbReference type="ARBA" id="ARBA00022694"/>
    </source>
</evidence>
<protein>
    <recommendedName>
        <fullName evidence="10">Pseudouridine synthase I TruA alpha/beta domain-containing protein</fullName>
    </recommendedName>
</protein>
<evidence type="ECO:0000256" key="3">
    <source>
        <dbReference type="ARBA" id="ARBA00009375"/>
    </source>
</evidence>
<feature type="domain" description="Pseudouridine synthase I TruA alpha/beta" evidence="10">
    <location>
        <begin position="216"/>
        <end position="298"/>
    </location>
</feature>
<organism evidence="11 12">
    <name type="scientific">Effrenium voratum</name>
    <dbReference type="NCBI Taxonomy" id="2562239"/>
    <lineage>
        <taxon>Eukaryota</taxon>
        <taxon>Sar</taxon>
        <taxon>Alveolata</taxon>
        <taxon>Dinophyceae</taxon>
        <taxon>Suessiales</taxon>
        <taxon>Symbiodiniaceae</taxon>
        <taxon>Effrenium</taxon>
    </lineage>
</organism>
<dbReference type="Proteomes" id="UP001178507">
    <property type="component" value="Unassembled WGS sequence"/>
</dbReference>
<accession>A0AA36N906</accession>
<evidence type="ECO:0000313" key="12">
    <source>
        <dbReference type="Proteomes" id="UP001178507"/>
    </source>
</evidence>
<dbReference type="InterPro" id="IPR001406">
    <property type="entry name" value="PsdUridine_synth_TruA"/>
</dbReference>
<dbReference type="PANTHER" id="PTHR42825">
    <property type="entry name" value="AMINO ACID AMINOTRANSFERASE"/>
    <property type="match status" value="1"/>
</dbReference>
<evidence type="ECO:0000313" key="11">
    <source>
        <dbReference type="EMBL" id="CAJ1393773.1"/>
    </source>
</evidence>
<dbReference type="CDD" id="cd02570">
    <property type="entry name" value="PseudoU_synth_EcTruA"/>
    <property type="match status" value="1"/>
</dbReference>
<sequence length="701" mass="77120">MGCVRKAKGVLQAAERQRYGQLLRRLKVSAQPGPCPSHPPELVRRSVQAAAAGAGSLQLGESEGHRLRLRVAYDGSRYHGWARVKGGSPLTIAGVLDRAFSLLLRRQVFLCGASRTDAGVHALGQAAHVDVAADRPENWQELWQRKLNEQLPDDIRVRNLEDAPADFHARFSASGKTYVYRLHYGENPTNPLERLHRFSMPLSWVRDFQLSELHDAAALFRGQKNFLYFTSPGKLERKRSTVRNIHDIRVVEEAPGQCRVEVDLDGAVYRMVRNMVGCMVWVARGRISSDCVEELLSGSFSQVNPVPRSVCSEGIDAMPPKKAKGVIKPKAKAKGKAKAKAKKVDKVGAAKLDWPSLGFNYVKTKSHIRFVYKDGKWSKGKLYTDPFMPVHMLANVFHYGQALFEGFKGFHTKEGDVCLFADKLSLGRMNHGCRRFMMPEVPVEIWDEAVQIVVKDNAKYVPPYGSGGALYVRPFIFGSGPKLGLGPSEEYTFVVFANPVGSYYKAAEGMQGVEALVTDHYDRAAPLGCGDCKAAGNYAADLESMYEAKKKGFPISLYLDAKERRYVEEFNTSNFVGITKDGKYITPDAARSVLNSNTNKVLTQLAADMGITVERRRIDFAAEVDTFTEVGAVGTAVVVTPIKSLTRGDQVWNFGQPEGPGHPAGRGGRSAWLDDQGEDGLGASSFEASGRSTQTAVAVPL</sequence>
<feature type="domain" description="Pseudouridine synthase I TruA alpha/beta" evidence="10">
    <location>
        <begin position="72"/>
        <end position="171"/>
    </location>
</feature>
<evidence type="ECO:0000256" key="8">
    <source>
        <dbReference type="ARBA" id="ARBA00023235"/>
    </source>
</evidence>
<dbReference type="InterPro" id="IPR043132">
    <property type="entry name" value="BCAT-like_C"/>
</dbReference>
<dbReference type="SUPFAM" id="SSF55120">
    <property type="entry name" value="Pseudouridine synthase"/>
    <property type="match status" value="1"/>
</dbReference>